<evidence type="ECO:0000256" key="2">
    <source>
        <dbReference type="ARBA" id="ARBA00005272"/>
    </source>
</evidence>
<name>I8AIS0_9BACL</name>
<organism evidence="7 8">
    <name type="scientific">Fictibacillus macauensis ZFHKF-1</name>
    <dbReference type="NCBI Taxonomy" id="1196324"/>
    <lineage>
        <taxon>Bacteria</taxon>
        <taxon>Bacillati</taxon>
        <taxon>Bacillota</taxon>
        <taxon>Bacilli</taxon>
        <taxon>Bacillales</taxon>
        <taxon>Fictibacillaceae</taxon>
        <taxon>Fictibacillus</taxon>
    </lineage>
</organism>
<dbReference type="PRINTS" id="PR00411">
    <property type="entry name" value="PNDRDTASEI"/>
</dbReference>
<keyword evidence="5" id="KW-0560">Oxidoreductase</keyword>
<keyword evidence="8" id="KW-1185">Reference proteome</keyword>
<dbReference type="OrthoDB" id="9781621at2"/>
<evidence type="ECO:0000256" key="4">
    <source>
        <dbReference type="ARBA" id="ARBA00022827"/>
    </source>
</evidence>
<dbReference type="GO" id="GO:0019646">
    <property type="term" value="P:aerobic electron transport chain"/>
    <property type="evidence" value="ECO:0007669"/>
    <property type="project" value="TreeGrafter"/>
</dbReference>
<protein>
    <submittedName>
        <fullName evidence="7">NADH dehydrogenase (Ubiquinone)</fullName>
    </submittedName>
</protein>
<reference evidence="7 8" key="1">
    <citation type="journal article" date="2012" name="J. Bacteriol.">
        <title>Genome of Bacillus macauensis ZFHKF-1, a Long-Chain-Forming Bacterium.</title>
        <authorList>
            <person name="Cai L."/>
            <person name="Zhang T."/>
        </authorList>
    </citation>
    <scope>NUCLEOTIDE SEQUENCE [LARGE SCALE GENOMIC DNA]</scope>
    <source>
        <strain evidence="7 8">ZFHKF-1</strain>
    </source>
</reference>
<dbReference type="Gene3D" id="3.50.50.100">
    <property type="match status" value="1"/>
</dbReference>
<evidence type="ECO:0000259" key="6">
    <source>
        <dbReference type="Pfam" id="PF07992"/>
    </source>
</evidence>
<dbReference type="Pfam" id="PF07992">
    <property type="entry name" value="Pyr_redox_2"/>
    <property type="match status" value="1"/>
</dbReference>
<comment type="similarity">
    <text evidence="2">Belongs to the NADH dehydrogenase family.</text>
</comment>
<evidence type="ECO:0000256" key="3">
    <source>
        <dbReference type="ARBA" id="ARBA00022630"/>
    </source>
</evidence>
<gene>
    <name evidence="7" type="ORF">A374_10413</name>
</gene>
<dbReference type="STRING" id="1196324.A374_10413"/>
<feature type="domain" description="FAD/NAD(P)-binding" evidence="6">
    <location>
        <begin position="5"/>
        <end position="320"/>
    </location>
</feature>
<evidence type="ECO:0000256" key="1">
    <source>
        <dbReference type="ARBA" id="ARBA00001974"/>
    </source>
</evidence>
<keyword evidence="3" id="KW-0285">Flavoprotein</keyword>
<dbReference type="InterPro" id="IPR036188">
    <property type="entry name" value="FAD/NAD-bd_sf"/>
</dbReference>
<dbReference type="EMBL" id="AKKV01000025">
    <property type="protein sequence ID" value="EIT85642.1"/>
    <property type="molecule type" value="Genomic_DNA"/>
</dbReference>
<dbReference type="PANTHER" id="PTHR42913">
    <property type="entry name" value="APOPTOSIS-INDUCING FACTOR 1"/>
    <property type="match status" value="1"/>
</dbReference>
<evidence type="ECO:0000256" key="5">
    <source>
        <dbReference type="ARBA" id="ARBA00023002"/>
    </source>
</evidence>
<dbReference type="eggNOG" id="COG1252">
    <property type="taxonomic scope" value="Bacteria"/>
</dbReference>
<dbReference type="InterPro" id="IPR051169">
    <property type="entry name" value="NADH-Q_oxidoreductase"/>
</dbReference>
<dbReference type="InterPro" id="IPR023753">
    <property type="entry name" value="FAD/NAD-binding_dom"/>
</dbReference>
<comment type="cofactor">
    <cofactor evidence="1">
        <name>FAD</name>
        <dbReference type="ChEBI" id="CHEBI:57692"/>
    </cofactor>
</comment>
<evidence type="ECO:0000313" key="7">
    <source>
        <dbReference type="EMBL" id="EIT85642.1"/>
    </source>
</evidence>
<dbReference type="SUPFAM" id="SSF51905">
    <property type="entry name" value="FAD/NAD(P)-binding domain"/>
    <property type="match status" value="2"/>
</dbReference>
<comment type="caution">
    <text evidence="7">The sequence shown here is derived from an EMBL/GenBank/DDBJ whole genome shotgun (WGS) entry which is preliminary data.</text>
</comment>
<dbReference type="Proteomes" id="UP000004080">
    <property type="component" value="Unassembled WGS sequence"/>
</dbReference>
<accession>I8AIS0</accession>
<dbReference type="PRINTS" id="PR00368">
    <property type="entry name" value="FADPNR"/>
</dbReference>
<sequence length="400" mass="44500">MSKPKILIIGGGYGGMMSAVRLGKELGTNDAEITLVNKHNYHYQTTWLHENAAGTLHHDRTRIMIDDALNLNRVNFVQDTVVEIKKDEKRVILENGELTYDYLIIALGSDPETFGIPGLKEHAYSIRSINSVREIREHIDYCFARYNNEGQKQDLINIIVGGAGFTGIEFVGELADRVPELCKEYDIPREKVRVINIEAAPNVLPGFDEELVEYAINNLERRGIEFLVNTPIKECNEDGVILASGEEIKAATVVWTGGVRGNHLVEEAGFETMRGRVKVEKDLRMPGYDYIFVVGDCALIINEEINRPYPPTAQIAIQQAYTLGRNMKTLIKGGGQLEEFTFHNKGTVASLGKGEAIGVVGNKKLFGTSASAMKKVIDNRYLFLLGGVPMVLKKGKLKLF</sequence>
<dbReference type="GO" id="GO:0003955">
    <property type="term" value="F:NAD(P)H dehydrogenase (quinone) activity"/>
    <property type="evidence" value="ECO:0007669"/>
    <property type="project" value="TreeGrafter"/>
</dbReference>
<dbReference type="AlphaFoldDB" id="I8AIS0"/>
<dbReference type="RefSeq" id="WP_007202167.1">
    <property type="nucleotide sequence ID" value="NZ_AKKV01000025.1"/>
</dbReference>
<dbReference type="PANTHER" id="PTHR42913:SF3">
    <property type="entry name" value="64 KDA MITOCHONDRIAL NADH DEHYDROGENASE (EUROFUNG)"/>
    <property type="match status" value="1"/>
</dbReference>
<evidence type="ECO:0000313" key="8">
    <source>
        <dbReference type="Proteomes" id="UP000004080"/>
    </source>
</evidence>
<keyword evidence="4" id="KW-0274">FAD</keyword>
<keyword evidence="7" id="KW-0830">Ubiquinone</keyword>
<dbReference type="PATRIC" id="fig|1196324.3.peg.2126"/>
<proteinExistence type="inferred from homology"/>